<comment type="caution">
    <text evidence="14">The sequence shown here is derived from an EMBL/GenBank/DDBJ whole genome shotgun (WGS) entry which is preliminary data.</text>
</comment>
<evidence type="ECO:0000256" key="11">
    <source>
        <dbReference type="HAMAP-Rule" id="MF_00021"/>
    </source>
</evidence>
<accession>A0AAE4Z8P4</accession>
<dbReference type="InterPro" id="IPR014729">
    <property type="entry name" value="Rossmann-like_a/b/a_fold"/>
</dbReference>
<keyword evidence="2 11" id="KW-0963">Cytoplasm</keyword>
<dbReference type="Pfam" id="PF02926">
    <property type="entry name" value="THUMP"/>
    <property type="match status" value="1"/>
</dbReference>
<keyword evidence="9" id="KW-1015">Disulfide bond</keyword>
<dbReference type="PROSITE" id="PS51165">
    <property type="entry name" value="THUMP"/>
    <property type="match status" value="1"/>
</dbReference>
<keyword evidence="10" id="KW-0676">Redox-active center</keyword>
<evidence type="ECO:0000256" key="1">
    <source>
        <dbReference type="ARBA" id="ARBA00004496"/>
    </source>
</evidence>
<keyword evidence="7 11" id="KW-0694">RNA-binding</keyword>
<keyword evidence="6 11" id="KW-0067">ATP-binding</keyword>
<evidence type="ECO:0000259" key="12">
    <source>
        <dbReference type="PROSITE" id="PS50206"/>
    </source>
</evidence>
<comment type="subcellular location">
    <subcellularLocation>
        <location evidence="1 11">Cytoplasm</location>
    </subcellularLocation>
</comment>
<dbReference type="Proteomes" id="UP000702544">
    <property type="component" value="Unassembled WGS sequence"/>
</dbReference>
<dbReference type="GO" id="GO:0052837">
    <property type="term" value="P:thiazole biosynthetic process"/>
    <property type="evidence" value="ECO:0007669"/>
    <property type="project" value="TreeGrafter"/>
</dbReference>
<feature type="domain" description="Rhodanese" evidence="12">
    <location>
        <begin position="400"/>
        <end position="484"/>
    </location>
</feature>
<protein>
    <recommendedName>
        <fullName evidence="11">tRNA sulfurtransferase</fullName>
        <ecNumber evidence="11">2.8.1.4</ecNumber>
    </recommendedName>
    <alternativeName>
        <fullName evidence="11">Sulfur carrier protein ThiS sulfurtransferase</fullName>
    </alternativeName>
    <alternativeName>
        <fullName evidence="11">Thiamine biosynthesis protein ThiI</fullName>
    </alternativeName>
    <alternativeName>
        <fullName evidence="11">tRNA 4-thiouridine synthase</fullName>
    </alternativeName>
</protein>
<feature type="binding site" evidence="11">
    <location>
        <position position="285"/>
    </location>
    <ligand>
        <name>ATP</name>
        <dbReference type="ChEBI" id="CHEBI:30616"/>
    </ligand>
</feature>
<evidence type="ECO:0000256" key="6">
    <source>
        <dbReference type="ARBA" id="ARBA00022840"/>
    </source>
</evidence>
<dbReference type="CDD" id="cd00158">
    <property type="entry name" value="RHOD"/>
    <property type="match status" value="1"/>
</dbReference>
<feature type="binding site" evidence="11">
    <location>
        <position position="294"/>
    </location>
    <ligand>
        <name>ATP</name>
        <dbReference type="ChEBI" id="CHEBI:30616"/>
    </ligand>
</feature>
<dbReference type="PROSITE" id="PS50206">
    <property type="entry name" value="RHODANESE_3"/>
    <property type="match status" value="1"/>
</dbReference>
<dbReference type="GO" id="GO:0005829">
    <property type="term" value="C:cytosol"/>
    <property type="evidence" value="ECO:0007669"/>
    <property type="project" value="TreeGrafter"/>
</dbReference>
<evidence type="ECO:0000256" key="3">
    <source>
        <dbReference type="ARBA" id="ARBA00022555"/>
    </source>
</evidence>
<evidence type="ECO:0000256" key="4">
    <source>
        <dbReference type="ARBA" id="ARBA00022679"/>
    </source>
</evidence>
<comment type="catalytic activity">
    <reaction evidence="11">
        <text>[ThiI sulfur-carrier protein]-S-sulfanyl-L-cysteine + a uridine in tRNA + 2 reduced [2Fe-2S]-[ferredoxin] + ATP + H(+) = [ThiI sulfur-carrier protein]-L-cysteine + a 4-thiouridine in tRNA + 2 oxidized [2Fe-2S]-[ferredoxin] + AMP + diphosphate</text>
        <dbReference type="Rhea" id="RHEA:24176"/>
        <dbReference type="Rhea" id="RHEA-COMP:10000"/>
        <dbReference type="Rhea" id="RHEA-COMP:10001"/>
        <dbReference type="Rhea" id="RHEA-COMP:13337"/>
        <dbReference type="Rhea" id="RHEA-COMP:13338"/>
        <dbReference type="Rhea" id="RHEA-COMP:13339"/>
        <dbReference type="Rhea" id="RHEA-COMP:13340"/>
        <dbReference type="ChEBI" id="CHEBI:15378"/>
        <dbReference type="ChEBI" id="CHEBI:29950"/>
        <dbReference type="ChEBI" id="CHEBI:30616"/>
        <dbReference type="ChEBI" id="CHEBI:33019"/>
        <dbReference type="ChEBI" id="CHEBI:33737"/>
        <dbReference type="ChEBI" id="CHEBI:33738"/>
        <dbReference type="ChEBI" id="CHEBI:61963"/>
        <dbReference type="ChEBI" id="CHEBI:65315"/>
        <dbReference type="ChEBI" id="CHEBI:136798"/>
        <dbReference type="ChEBI" id="CHEBI:456215"/>
        <dbReference type="EC" id="2.8.1.4"/>
    </reaction>
</comment>
<dbReference type="SUPFAM" id="SSF52402">
    <property type="entry name" value="Adenine nucleotide alpha hydrolases-like"/>
    <property type="match status" value="1"/>
</dbReference>
<dbReference type="CDD" id="cd01712">
    <property type="entry name" value="PPase_ThiI"/>
    <property type="match status" value="1"/>
</dbReference>
<dbReference type="GO" id="GO:0140741">
    <property type="term" value="F:tRNA-uracil-4 sulfurtransferase activity"/>
    <property type="evidence" value="ECO:0007669"/>
    <property type="project" value="UniProtKB-EC"/>
</dbReference>
<sequence length="490" mass="54273">MADLRHLILIRPCGELAIKSRQTRRRFQRGLVAALQDALASTGGDYRLRDEWNRLFVEAENPGAAAAVSRVFGIASISEVEATAEPRLDAIVETGARVYTDRVRGGTFAVRARRAGRHSFSSRDVNYELGAALNRYAEVDLDRPDVSVYVEVREGRAYFFSRKIPGPGGFPLGVEGRAVALLSGGYDSAVAAWMLLRRGVTLSYVFCNLGGSAYERAVLNVAKLLADGWSYGSRPDIHVIDFEDVVRQLKGGVEERYWQVVLKRLMYRAGAAVAAEIGAHAIVTGESVGQVSSQTLANLRSIEECVTIPVLRPLIGFDKQEIIARSREIGTYTLSEKVREYCALTEEHPVTGATPEQVAAAEDGLDLSIVDRAVTGRRALDLRGLDSADLVMPYLYTAEVPDGSVVIDTRDRQEYDRWHYPGSEHRDFWELYSDSDSLDRDRSYVLYCDLGLRTAQLAEKLQGSGYEAYSFKGGVRGLRQWLEKNAVTTD</sequence>
<dbReference type="PANTHER" id="PTHR43209:SF1">
    <property type="entry name" value="TRNA SULFURTRANSFERASE"/>
    <property type="match status" value="1"/>
</dbReference>
<evidence type="ECO:0000256" key="5">
    <source>
        <dbReference type="ARBA" id="ARBA00022741"/>
    </source>
</evidence>
<comment type="function">
    <text evidence="11">Catalyzes the ATP-dependent transfer of a sulfur to tRNA to produce 4-thiouridine in position 8 of tRNAs, which functions as a near-UV photosensor. Also catalyzes the transfer of sulfur to the sulfur carrier protein ThiS, forming ThiS-thiocarboxylate. This is a step in the synthesis of thiazole, in the thiamine biosynthesis pathway. The sulfur is donated as persulfide by IscS.</text>
</comment>
<dbReference type="Gene3D" id="3.40.50.620">
    <property type="entry name" value="HUPs"/>
    <property type="match status" value="1"/>
</dbReference>
<dbReference type="InterPro" id="IPR036873">
    <property type="entry name" value="Rhodanese-like_dom_sf"/>
</dbReference>
<evidence type="ECO:0000256" key="8">
    <source>
        <dbReference type="ARBA" id="ARBA00022977"/>
    </source>
</evidence>
<comment type="similarity">
    <text evidence="11">Belongs to the ThiI family.</text>
</comment>
<feature type="binding site" evidence="11">
    <location>
        <begin position="181"/>
        <end position="182"/>
    </location>
    <ligand>
        <name>ATP</name>
        <dbReference type="ChEBI" id="CHEBI:30616"/>
    </ligand>
</feature>
<keyword evidence="5 11" id="KW-0547">Nucleotide-binding</keyword>
<feature type="domain" description="THUMP" evidence="13">
    <location>
        <begin position="62"/>
        <end position="163"/>
    </location>
</feature>
<evidence type="ECO:0000256" key="2">
    <source>
        <dbReference type="ARBA" id="ARBA00022490"/>
    </source>
</evidence>
<dbReference type="GO" id="GO:0009229">
    <property type="term" value="P:thiamine diphosphate biosynthetic process"/>
    <property type="evidence" value="ECO:0007669"/>
    <property type="project" value="UniProtKB-UniRule"/>
</dbReference>
<dbReference type="InterPro" id="IPR003720">
    <property type="entry name" value="tRNA_STrfase"/>
</dbReference>
<keyword evidence="3 11" id="KW-0820">tRNA-binding</keyword>
<evidence type="ECO:0000256" key="7">
    <source>
        <dbReference type="ARBA" id="ARBA00022884"/>
    </source>
</evidence>
<reference evidence="14 15" key="1">
    <citation type="submission" date="2020-01" db="EMBL/GenBank/DDBJ databases">
        <title>Genomes assembled from Gulf of Kutch pelagic sediment metagenomes.</title>
        <authorList>
            <person name="Chandrashekar M."/>
            <person name="Mahajan M.S."/>
            <person name="Dave K.J."/>
            <person name="Vatsa P."/>
            <person name="Nathani N.M."/>
        </authorList>
    </citation>
    <scope>NUCLEOTIDE SEQUENCE [LARGE SCALE GENOMIC DNA]</scope>
    <source>
        <strain evidence="14">KS3-K002</strain>
    </source>
</reference>
<evidence type="ECO:0000256" key="10">
    <source>
        <dbReference type="ARBA" id="ARBA00023284"/>
    </source>
</evidence>
<dbReference type="CDD" id="cd11716">
    <property type="entry name" value="THUMP_ThiI"/>
    <property type="match status" value="1"/>
</dbReference>
<dbReference type="PANTHER" id="PTHR43209">
    <property type="entry name" value="TRNA SULFURTRANSFERASE"/>
    <property type="match status" value="1"/>
</dbReference>
<keyword evidence="4 11" id="KW-0808">Transferase</keyword>
<dbReference type="GO" id="GO:0005524">
    <property type="term" value="F:ATP binding"/>
    <property type="evidence" value="ECO:0007669"/>
    <property type="project" value="UniProtKB-UniRule"/>
</dbReference>
<dbReference type="SMART" id="SM00981">
    <property type="entry name" value="THUMP"/>
    <property type="match status" value="1"/>
</dbReference>
<dbReference type="InterPro" id="IPR004114">
    <property type="entry name" value="THUMP_dom"/>
</dbReference>
<dbReference type="EMBL" id="JAACAK010000091">
    <property type="protein sequence ID" value="NIR75713.1"/>
    <property type="molecule type" value="Genomic_DNA"/>
</dbReference>
<feature type="binding site" evidence="11">
    <location>
        <position position="263"/>
    </location>
    <ligand>
        <name>ATP</name>
        <dbReference type="ChEBI" id="CHEBI:30616"/>
    </ligand>
</feature>
<dbReference type="GO" id="GO:0004810">
    <property type="term" value="F:CCA tRNA nucleotidyltransferase activity"/>
    <property type="evidence" value="ECO:0007669"/>
    <property type="project" value="InterPro"/>
</dbReference>
<proteinExistence type="inferred from homology"/>
<dbReference type="InterPro" id="IPR049962">
    <property type="entry name" value="THUMP_ThiI"/>
</dbReference>
<comment type="caution">
    <text evidence="11">Lacks conserved residue(s) required for the propagation of feature annotation.</text>
</comment>
<dbReference type="EC" id="2.8.1.4" evidence="11"/>
<evidence type="ECO:0000313" key="15">
    <source>
        <dbReference type="Proteomes" id="UP000702544"/>
    </source>
</evidence>
<dbReference type="InterPro" id="IPR050102">
    <property type="entry name" value="tRNA_sulfurtransferase_ThiI"/>
</dbReference>
<comment type="pathway">
    <text evidence="11">Cofactor biosynthesis; thiamine diphosphate biosynthesis.</text>
</comment>
<feature type="active site" description="Cysteine persulfide intermediate" evidence="11">
    <location>
        <position position="448"/>
    </location>
</feature>
<dbReference type="InterPro" id="IPR020536">
    <property type="entry name" value="ThiI_AANH"/>
</dbReference>
<dbReference type="Pfam" id="PF02568">
    <property type="entry name" value="ThiI"/>
    <property type="match status" value="1"/>
</dbReference>
<dbReference type="Pfam" id="PF00581">
    <property type="entry name" value="Rhodanese"/>
    <property type="match status" value="1"/>
</dbReference>
<dbReference type="SMART" id="SM00450">
    <property type="entry name" value="RHOD"/>
    <property type="match status" value="1"/>
</dbReference>
<dbReference type="Pfam" id="PF22025">
    <property type="entry name" value="ThiI_fer"/>
    <property type="match status" value="1"/>
</dbReference>
<organism evidence="14 15">
    <name type="scientific">Candidatus Kutchimonas denitrificans</name>
    <dbReference type="NCBI Taxonomy" id="3056748"/>
    <lineage>
        <taxon>Bacteria</taxon>
        <taxon>Pseudomonadati</taxon>
        <taxon>Gemmatimonadota</taxon>
        <taxon>Gemmatimonadia</taxon>
        <taxon>Candidatus Palauibacterales</taxon>
        <taxon>Candidatus Palauibacteraceae</taxon>
        <taxon>Candidatus Kutchimonas</taxon>
    </lineage>
</organism>
<keyword evidence="8 11" id="KW-0784">Thiamine biosynthesis</keyword>
<evidence type="ECO:0000313" key="14">
    <source>
        <dbReference type="EMBL" id="NIR75713.1"/>
    </source>
</evidence>
<dbReference type="InterPro" id="IPR049961">
    <property type="entry name" value="ThiI_N"/>
</dbReference>
<dbReference type="NCBIfam" id="TIGR00342">
    <property type="entry name" value="tRNA uracil 4-sulfurtransferase ThiI"/>
    <property type="match status" value="1"/>
</dbReference>
<dbReference type="GO" id="GO:0009228">
    <property type="term" value="P:thiamine biosynthetic process"/>
    <property type="evidence" value="ECO:0007669"/>
    <property type="project" value="UniProtKB-KW"/>
</dbReference>
<dbReference type="HAMAP" id="MF_00021">
    <property type="entry name" value="ThiI"/>
    <property type="match status" value="1"/>
</dbReference>
<dbReference type="AlphaFoldDB" id="A0AAE4Z8P4"/>
<evidence type="ECO:0000259" key="13">
    <source>
        <dbReference type="PROSITE" id="PS51165"/>
    </source>
</evidence>
<dbReference type="InterPro" id="IPR054173">
    <property type="entry name" value="ThiI_fer"/>
</dbReference>
<dbReference type="SUPFAM" id="SSF143437">
    <property type="entry name" value="THUMP domain-like"/>
    <property type="match status" value="1"/>
</dbReference>
<dbReference type="Gene3D" id="3.30.2130.30">
    <property type="match status" value="1"/>
</dbReference>
<name>A0AAE4Z8P4_9BACT</name>
<dbReference type="GO" id="GO:0002937">
    <property type="term" value="P:tRNA 4-thiouridine biosynthesis"/>
    <property type="evidence" value="ECO:0007669"/>
    <property type="project" value="TreeGrafter"/>
</dbReference>
<dbReference type="InterPro" id="IPR001763">
    <property type="entry name" value="Rhodanese-like_dom"/>
</dbReference>
<gene>
    <name evidence="11 14" type="primary">thiI</name>
    <name evidence="14" type="ORF">GWO12_11485</name>
</gene>
<dbReference type="GO" id="GO:0000049">
    <property type="term" value="F:tRNA binding"/>
    <property type="evidence" value="ECO:0007669"/>
    <property type="project" value="UniProtKB-UniRule"/>
</dbReference>
<dbReference type="Gene3D" id="3.40.250.10">
    <property type="entry name" value="Rhodanese-like domain"/>
    <property type="match status" value="1"/>
</dbReference>
<dbReference type="SUPFAM" id="SSF52821">
    <property type="entry name" value="Rhodanese/Cell cycle control phosphatase"/>
    <property type="match status" value="1"/>
</dbReference>
<evidence type="ECO:0000256" key="9">
    <source>
        <dbReference type="ARBA" id="ARBA00023157"/>
    </source>
</evidence>
<comment type="catalytic activity">
    <reaction evidence="11">
        <text>[ThiS sulfur-carrier protein]-C-terminal Gly-Gly-AMP + S-sulfanyl-L-cysteinyl-[cysteine desulfurase] + AH2 = [ThiS sulfur-carrier protein]-C-terminal-Gly-aminoethanethioate + L-cysteinyl-[cysteine desulfurase] + A + AMP + 2 H(+)</text>
        <dbReference type="Rhea" id="RHEA:43340"/>
        <dbReference type="Rhea" id="RHEA-COMP:12157"/>
        <dbReference type="Rhea" id="RHEA-COMP:12158"/>
        <dbReference type="Rhea" id="RHEA-COMP:12910"/>
        <dbReference type="Rhea" id="RHEA-COMP:19908"/>
        <dbReference type="ChEBI" id="CHEBI:13193"/>
        <dbReference type="ChEBI" id="CHEBI:15378"/>
        <dbReference type="ChEBI" id="CHEBI:17499"/>
        <dbReference type="ChEBI" id="CHEBI:29950"/>
        <dbReference type="ChEBI" id="CHEBI:61963"/>
        <dbReference type="ChEBI" id="CHEBI:90618"/>
        <dbReference type="ChEBI" id="CHEBI:232372"/>
        <dbReference type="ChEBI" id="CHEBI:456215"/>
    </reaction>
</comment>